<evidence type="ECO:0000313" key="2">
    <source>
        <dbReference type="Proteomes" id="UP001178507"/>
    </source>
</evidence>
<dbReference type="AlphaFoldDB" id="A0AA36HP08"/>
<protein>
    <submittedName>
        <fullName evidence="1">Uncharacterized protein</fullName>
    </submittedName>
</protein>
<dbReference type="Proteomes" id="UP001178507">
    <property type="component" value="Unassembled WGS sequence"/>
</dbReference>
<comment type="caution">
    <text evidence="1">The sequence shown here is derived from an EMBL/GenBank/DDBJ whole genome shotgun (WGS) entry which is preliminary data.</text>
</comment>
<feature type="non-terminal residue" evidence="1">
    <location>
        <position position="1"/>
    </location>
</feature>
<name>A0AA36HP08_9DINO</name>
<proteinExistence type="predicted"/>
<dbReference type="EMBL" id="CAUJNA010000149">
    <property type="protein sequence ID" value="CAJ1372653.1"/>
    <property type="molecule type" value="Genomic_DNA"/>
</dbReference>
<reference evidence="1" key="1">
    <citation type="submission" date="2023-08" db="EMBL/GenBank/DDBJ databases">
        <authorList>
            <person name="Chen Y."/>
            <person name="Shah S."/>
            <person name="Dougan E. K."/>
            <person name="Thang M."/>
            <person name="Chan C."/>
        </authorList>
    </citation>
    <scope>NUCLEOTIDE SEQUENCE</scope>
</reference>
<sequence length="188" mass="19680">MRRDRLFTRRLAACAAVSLLRGDAGLVLHGGPVSEACGHARACRRAVLRSAEAPRNRAGPAPRFRAVPLTRFGFACRVEGSSGALALGSFHGGELAQLAELFEEYSVLVFKSAAPSEDELIAFAGGFAACFPGAALEASETPAGGRGASGRLVGRIANFDIATGSLARCRGVGRRSFGNMPFSFGHIW</sequence>
<organism evidence="1 2">
    <name type="scientific">Effrenium voratum</name>
    <dbReference type="NCBI Taxonomy" id="2562239"/>
    <lineage>
        <taxon>Eukaryota</taxon>
        <taxon>Sar</taxon>
        <taxon>Alveolata</taxon>
        <taxon>Dinophyceae</taxon>
        <taxon>Suessiales</taxon>
        <taxon>Symbiodiniaceae</taxon>
        <taxon>Effrenium</taxon>
    </lineage>
</organism>
<keyword evidence="2" id="KW-1185">Reference proteome</keyword>
<evidence type="ECO:0000313" key="1">
    <source>
        <dbReference type="EMBL" id="CAJ1372653.1"/>
    </source>
</evidence>
<accession>A0AA36HP08</accession>
<gene>
    <name evidence="1" type="ORF">EVOR1521_LOCUS2684</name>
</gene>